<dbReference type="AlphaFoldDB" id="A0A8S2I7K4"/>
<keyword evidence="2 6" id="KW-0328">Glycosyltransferase</keyword>
<dbReference type="Pfam" id="PF01129">
    <property type="entry name" value="ART"/>
    <property type="match status" value="1"/>
</dbReference>
<evidence type="ECO:0000256" key="2">
    <source>
        <dbReference type="ARBA" id="ARBA00022676"/>
    </source>
</evidence>
<dbReference type="Proteomes" id="UP000677228">
    <property type="component" value="Unassembled WGS sequence"/>
</dbReference>
<sequence length="174" mass="19828">MLNHDLAELGSDFRFVSIHTQINPNYMDNEPPKGLGQYIFTSLIINHPRFHPYHATGITFRGMKITKKDLEEYNCGNIVMTRSFLSTSKDRSIAELFLDCKGDDTHPPVICIYKVINSRSSLSIEAVSQIPDEKEVLIVPFTVFQVKEQRDAQVIQEGKICPIKEIELEECSPI</sequence>
<dbReference type="EC" id="2.4.2.31" evidence="6"/>
<dbReference type="Gene3D" id="3.90.176.10">
    <property type="entry name" value="Toxin ADP-ribosyltransferase, Chain A, domain 1"/>
    <property type="match status" value="1"/>
</dbReference>
<gene>
    <name evidence="7" type="ORF">OVA965_LOCUS11107</name>
    <name evidence="8" type="ORF">TMI583_LOCUS11103</name>
</gene>
<dbReference type="EMBL" id="CAJNOK010004225">
    <property type="protein sequence ID" value="CAF0930224.1"/>
    <property type="molecule type" value="Genomic_DNA"/>
</dbReference>
<evidence type="ECO:0000256" key="4">
    <source>
        <dbReference type="ARBA" id="ARBA00022695"/>
    </source>
</evidence>
<keyword evidence="6" id="KW-0521">NADP</keyword>
<evidence type="ECO:0000256" key="3">
    <source>
        <dbReference type="ARBA" id="ARBA00022679"/>
    </source>
</evidence>
<comment type="catalytic activity">
    <reaction evidence="5 6">
        <text>L-arginyl-[protein] + NAD(+) = N(omega)-(ADP-D-ribosyl)-L-arginyl-[protein] + nicotinamide + H(+)</text>
        <dbReference type="Rhea" id="RHEA:19149"/>
        <dbReference type="Rhea" id="RHEA-COMP:10532"/>
        <dbReference type="Rhea" id="RHEA-COMP:15087"/>
        <dbReference type="ChEBI" id="CHEBI:15378"/>
        <dbReference type="ChEBI" id="CHEBI:17154"/>
        <dbReference type="ChEBI" id="CHEBI:29965"/>
        <dbReference type="ChEBI" id="CHEBI:57540"/>
        <dbReference type="ChEBI" id="CHEBI:142554"/>
        <dbReference type="EC" id="2.4.2.31"/>
    </reaction>
</comment>
<evidence type="ECO:0000313" key="7">
    <source>
        <dbReference type="EMBL" id="CAF0930224.1"/>
    </source>
</evidence>
<protein>
    <recommendedName>
        <fullName evidence="6">NAD(P)(+)--arginine ADP-ribosyltransferase</fullName>
        <ecNumber evidence="6">2.4.2.31</ecNumber>
    </recommendedName>
    <alternativeName>
        <fullName evidence="6">Mono(ADP-ribosyl)transferase</fullName>
    </alternativeName>
</protein>
<comment type="similarity">
    <text evidence="1 6">Belongs to the Arg-specific ADP-ribosyltransferase family.</text>
</comment>
<evidence type="ECO:0000313" key="9">
    <source>
        <dbReference type="Proteomes" id="UP000682733"/>
    </source>
</evidence>
<dbReference type="PROSITE" id="PS51996">
    <property type="entry name" value="TR_MART"/>
    <property type="match status" value="1"/>
</dbReference>
<accession>A0A8S2I7K4</accession>
<keyword evidence="3 6" id="KW-0808">Transferase</keyword>
<proteinExistence type="inferred from homology"/>
<dbReference type="GO" id="GO:0106274">
    <property type="term" value="F:NAD+-protein-arginine ADP-ribosyltransferase activity"/>
    <property type="evidence" value="ECO:0007669"/>
    <property type="project" value="UniProtKB-EC"/>
</dbReference>
<evidence type="ECO:0000256" key="1">
    <source>
        <dbReference type="ARBA" id="ARBA00009558"/>
    </source>
</evidence>
<dbReference type="EMBL" id="CAJOBA010004227">
    <property type="protein sequence ID" value="CAF3706924.1"/>
    <property type="molecule type" value="Genomic_DNA"/>
</dbReference>
<keyword evidence="4" id="KW-0548">Nucleotidyltransferase</keyword>
<dbReference type="GO" id="GO:0016779">
    <property type="term" value="F:nucleotidyltransferase activity"/>
    <property type="evidence" value="ECO:0007669"/>
    <property type="project" value="UniProtKB-KW"/>
</dbReference>
<dbReference type="InterPro" id="IPR000768">
    <property type="entry name" value="ART"/>
</dbReference>
<dbReference type="Proteomes" id="UP000682733">
    <property type="component" value="Unassembled WGS sequence"/>
</dbReference>
<dbReference type="SUPFAM" id="SSF56399">
    <property type="entry name" value="ADP-ribosylation"/>
    <property type="match status" value="1"/>
</dbReference>
<evidence type="ECO:0000256" key="5">
    <source>
        <dbReference type="ARBA" id="ARBA00047597"/>
    </source>
</evidence>
<evidence type="ECO:0000256" key="6">
    <source>
        <dbReference type="RuleBase" id="RU361228"/>
    </source>
</evidence>
<keyword evidence="6" id="KW-0520">NAD</keyword>
<reference evidence="8" key="1">
    <citation type="submission" date="2021-02" db="EMBL/GenBank/DDBJ databases">
        <authorList>
            <person name="Nowell W R."/>
        </authorList>
    </citation>
    <scope>NUCLEOTIDE SEQUENCE</scope>
</reference>
<evidence type="ECO:0000313" key="8">
    <source>
        <dbReference type="EMBL" id="CAF3706924.1"/>
    </source>
</evidence>
<name>A0A8S2I7K4_9BILA</name>
<comment type="caution">
    <text evidence="8">The sequence shown here is derived from an EMBL/GenBank/DDBJ whole genome shotgun (WGS) entry which is preliminary data.</text>
</comment>
<organism evidence="8 9">
    <name type="scientific">Didymodactylos carnosus</name>
    <dbReference type="NCBI Taxonomy" id="1234261"/>
    <lineage>
        <taxon>Eukaryota</taxon>
        <taxon>Metazoa</taxon>
        <taxon>Spiralia</taxon>
        <taxon>Gnathifera</taxon>
        <taxon>Rotifera</taxon>
        <taxon>Eurotatoria</taxon>
        <taxon>Bdelloidea</taxon>
        <taxon>Philodinida</taxon>
        <taxon>Philodinidae</taxon>
        <taxon>Didymodactylos</taxon>
    </lineage>
</organism>